<evidence type="ECO:0000313" key="2">
    <source>
        <dbReference type="EMBL" id="QQT00331.1"/>
    </source>
</evidence>
<keyword evidence="3" id="KW-1185">Reference proteome</keyword>
<keyword evidence="1" id="KW-0812">Transmembrane</keyword>
<accession>A0A974NMA5</accession>
<dbReference type="EMBL" id="CP068053">
    <property type="protein sequence ID" value="QQT00331.1"/>
    <property type="molecule type" value="Genomic_DNA"/>
</dbReference>
<keyword evidence="1" id="KW-1133">Transmembrane helix</keyword>
<keyword evidence="1" id="KW-0472">Membrane</keyword>
<protein>
    <submittedName>
        <fullName evidence="2">DUF58 domain-containing protein</fullName>
    </submittedName>
</protein>
<dbReference type="PANTHER" id="PTHR34351">
    <property type="entry name" value="SLR1927 PROTEIN-RELATED"/>
    <property type="match status" value="1"/>
</dbReference>
<evidence type="ECO:0000256" key="1">
    <source>
        <dbReference type="SAM" id="Phobius"/>
    </source>
</evidence>
<dbReference type="Proteomes" id="UP000595254">
    <property type="component" value="Chromosome"/>
</dbReference>
<dbReference type="RefSeq" id="WP_040372709.1">
    <property type="nucleotide sequence ID" value="NZ_CP068053.1"/>
</dbReference>
<feature type="transmembrane region" description="Helical" evidence="1">
    <location>
        <begin position="12"/>
        <end position="30"/>
    </location>
</feature>
<reference evidence="2 3" key="1">
    <citation type="submission" date="2021-01" db="EMBL/GenBank/DDBJ databases">
        <title>FDA dAtabase for Regulatory Grade micrObial Sequences (FDA-ARGOS): Supporting development and validation of Infectious Disease Dx tests.</title>
        <authorList>
            <person name="Nelson B."/>
            <person name="Plummer A."/>
            <person name="Tallon L."/>
            <person name="Sadzewicz L."/>
            <person name="Zhao X."/>
            <person name="Boylan J."/>
            <person name="Ott S."/>
            <person name="Bowen H."/>
            <person name="Vavikolanu K."/>
            <person name="Mehta A."/>
            <person name="Aluvathingal J."/>
            <person name="Nadendla S."/>
            <person name="Myers T."/>
            <person name="Yan Y."/>
            <person name="Sichtig H."/>
        </authorList>
    </citation>
    <scope>NUCLEOTIDE SEQUENCE [LARGE SCALE GENOMIC DNA]</scope>
    <source>
        <strain evidence="2 3">FDAARGOS_1161</strain>
    </source>
</reference>
<name>A0A974NMA5_PERPY</name>
<sequence>MKRNPHIDKAFFLSDKVIMSTIIIFIWDLIFLKHPVVMTSILIYYSYAIMVHYYTNHITNAMQILNENRRYRVFPGNEAVIGIGVRNNAKLSIPNGKLSFELSETIETEGVLIESGDGVLSDRRVYPFLIPAKDSIEWRLSIRPQKRGLYTIENVELIVYDWFRTSTTYFPVLPRLQTEILVYPLIKPIRNIQRLERLMPGIQQSRLSYLEDASAVSGVKQYENESFRHIHWKASLRMQQLVAKKYQPVTHSGVTICLNLSAPQRGFHSRFEDLISFTAFLCQYMTTKHLSFELFINIYKGGRPLTLNLREGNEHLAASLTALAQLSTSGAAFSETAFLTYIKESQAPSVLTILVGGTGIRGNLQGEVVYVNEHGHLSGGGTDAALSI</sequence>
<gene>
    <name evidence="2" type="ORF">I6J18_22645</name>
</gene>
<proteinExistence type="predicted"/>
<evidence type="ECO:0000313" key="3">
    <source>
        <dbReference type="Proteomes" id="UP000595254"/>
    </source>
</evidence>
<dbReference type="PANTHER" id="PTHR34351:SF2">
    <property type="entry name" value="DUF58 DOMAIN-CONTAINING PROTEIN"/>
    <property type="match status" value="1"/>
</dbReference>
<dbReference type="KEGG" id="ppsr:I6J18_22645"/>
<dbReference type="AlphaFoldDB" id="A0A974NMA5"/>
<feature type="transmembrane region" description="Helical" evidence="1">
    <location>
        <begin position="36"/>
        <end position="55"/>
    </location>
</feature>
<organism evidence="2 3">
    <name type="scientific">Peribacillus psychrosaccharolyticus</name>
    <name type="common">Bacillus psychrosaccharolyticus</name>
    <dbReference type="NCBI Taxonomy" id="1407"/>
    <lineage>
        <taxon>Bacteria</taxon>
        <taxon>Bacillati</taxon>
        <taxon>Bacillota</taxon>
        <taxon>Bacilli</taxon>
        <taxon>Bacillales</taxon>
        <taxon>Bacillaceae</taxon>
        <taxon>Peribacillus</taxon>
    </lineage>
</organism>